<proteinExistence type="predicted"/>
<evidence type="ECO:0000313" key="18">
    <source>
        <dbReference type="EMBL" id="QIW54783.1"/>
    </source>
</evidence>
<keyword evidence="6" id="KW-0732">Signal</keyword>
<organism evidence="18 19">
    <name type="scientific">Pseudolactococcus raffinolactis</name>
    <dbReference type="NCBI Taxonomy" id="1366"/>
    <lineage>
        <taxon>Bacteria</taxon>
        <taxon>Bacillati</taxon>
        <taxon>Bacillota</taxon>
        <taxon>Bacilli</taxon>
        <taxon>Lactobacillales</taxon>
        <taxon>Streptococcaceae</taxon>
        <taxon>Pseudolactococcus</taxon>
    </lineage>
</organism>
<dbReference type="GO" id="GO:0005524">
    <property type="term" value="F:ATP binding"/>
    <property type="evidence" value="ECO:0007669"/>
    <property type="project" value="UniProtKB-KW"/>
</dbReference>
<dbReference type="EMBL" id="CP047616">
    <property type="protein sequence ID" value="QIW54783.1"/>
    <property type="molecule type" value="Genomic_DNA"/>
</dbReference>
<keyword evidence="9" id="KW-0067">ATP-binding</keyword>
<evidence type="ECO:0000256" key="13">
    <source>
        <dbReference type="ARBA" id="ARBA00023157"/>
    </source>
</evidence>
<dbReference type="EC" id="2.7.10.1" evidence="2"/>
<evidence type="ECO:0000256" key="8">
    <source>
        <dbReference type="ARBA" id="ARBA00022777"/>
    </source>
</evidence>
<comment type="subcellular location">
    <subcellularLocation>
        <location evidence="1">Cell membrane</location>
        <topology evidence="1">Single-pass type I membrane protein</topology>
    </subcellularLocation>
</comment>
<keyword evidence="8" id="KW-0418">Kinase</keyword>
<evidence type="ECO:0000313" key="19">
    <source>
        <dbReference type="Proteomes" id="UP000501945"/>
    </source>
</evidence>
<dbReference type="AlphaFoldDB" id="A0A6H0UJ21"/>
<evidence type="ECO:0000256" key="6">
    <source>
        <dbReference type="ARBA" id="ARBA00022729"/>
    </source>
</evidence>
<dbReference type="InterPro" id="IPR055163">
    <property type="entry name" value="ALK/LTK-like_GRD"/>
</dbReference>
<feature type="compositionally biased region" description="Gly residues" evidence="16">
    <location>
        <begin position="157"/>
        <end position="172"/>
    </location>
</feature>
<keyword evidence="13" id="KW-1015">Disulfide bond</keyword>
<keyword evidence="11" id="KW-0472">Membrane</keyword>
<dbReference type="GO" id="GO:0005886">
    <property type="term" value="C:plasma membrane"/>
    <property type="evidence" value="ECO:0007669"/>
    <property type="project" value="UniProtKB-SubCell"/>
</dbReference>
<feature type="region of interest" description="Disordered" evidence="16">
    <location>
        <begin position="152"/>
        <end position="172"/>
    </location>
</feature>
<evidence type="ECO:0000256" key="11">
    <source>
        <dbReference type="ARBA" id="ARBA00023136"/>
    </source>
</evidence>
<evidence type="ECO:0000256" key="10">
    <source>
        <dbReference type="ARBA" id="ARBA00022989"/>
    </source>
</evidence>
<evidence type="ECO:0000256" key="16">
    <source>
        <dbReference type="SAM" id="MobiDB-lite"/>
    </source>
</evidence>
<evidence type="ECO:0000256" key="12">
    <source>
        <dbReference type="ARBA" id="ARBA00023137"/>
    </source>
</evidence>
<protein>
    <recommendedName>
        <fullName evidence="2">receptor protein-tyrosine kinase</fullName>
        <ecNumber evidence="2">2.7.10.1</ecNumber>
    </recommendedName>
</protein>
<keyword evidence="7" id="KW-0547">Nucleotide-binding</keyword>
<evidence type="ECO:0000256" key="7">
    <source>
        <dbReference type="ARBA" id="ARBA00022741"/>
    </source>
</evidence>
<dbReference type="GO" id="GO:0004714">
    <property type="term" value="F:transmembrane receptor protein tyrosine kinase activity"/>
    <property type="evidence" value="ECO:0007669"/>
    <property type="project" value="UniProtKB-EC"/>
</dbReference>
<keyword evidence="10" id="KW-1133">Transmembrane helix</keyword>
<evidence type="ECO:0000256" key="4">
    <source>
        <dbReference type="ARBA" id="ARBA00022679"/>
    </source>
</evidence>
<feature type="region of interest" description="Disordered" evidence="16">
    <location>
        <begin position="1"/>
        <end position="24"/>
    </location>
</feature>
<accession>A0A6H0UJ21</accession>
<feature type="region of interest" description="Disordered" evidence="16">
    <location>
        <begin position="99"/>
        <end position="120"/>
    </location>
</feature>
<evidence type="ECO:0000256" key="2">
    <source>
        <dbReference type="ARBA" id="ARBA00011902"/>
    </source>
</evidence>
<keyword evidence="3" id="KW-1003">Cell membrane</keyword>
<keyword evidence="14" id="KW-0675">Receptor</keyword>
<reference evidence="18 19" key="1">
    <citation type="submission" date="2019-12" db="EMBL/GenBank/DDBJ databases">
        <title>Whole genome sequences of Lactococcus raffinolactis strains isolated from sewage.</title>
        <authorList>
            <person name="Ybazeta G."/>
            <person name="Ross M."/>
            <person name="Brabant-Kirwan D."/>
            <person name="Saleh M."/>
            <person name="Dillon J.A."/>
            <person name="Splinter K."/>
            <person name="Nokhbeh R."/>
        </authorList>
    </citation>
    <scope>NUCLEOTIDE SEQUENCE [LARGE SCALE GENOMIC DNA]</scope>
    <source>
        <strain evidence="18 19">Lr_19_5</strain>
    </source>
</reference>
<gene>
    <name evidence="18" type="ORF">GU336_11915</name>
</gene>
<evidence type="ECO:0000256" key="9">
    <source>
        <dbReference type="ARBA" id="ARBA00022840"/>
    </source>
</evidence>
<evidence type="ECO:0000259" key="17">
    <source>
        <dbReference type="Pfam" id="PF12810"/>
    </source>
</evidence>
<dbReference type="Pfam" id="PF12810">
    <property type="entry name" value="ALK_LTK_GRD"/>
    <property type="match status" value="1"/>
</dbReference>
<evidence type="ECO:0000256" key="1">
    <source>
        <dbReference type="ARBA" id="ARBA00004251"/>
    </source>
</evidence>
<evidence type="ECO:0000256" key="15">
    <source>
        <dbReference type="ARBA" id="ARBA00023180"/>
    </source>
</evidence>
<name>A0A6H0UJ21_9LACT</name>
<keyword evidence="5" id="KW-0812">Transmembrane</keyword>
<evidence type="ECO:0000256" key="5">
    <source>
        <dbReference type="ARBA" id="ARBA00022692"/>
    </source>
</evidence>
<keyword evidence="15" id="KW-0325">Glycoprotein</keyword>
<keyword evidence="12" id="KW-0829">Tyrosine-protein kinase</keyword>
<dbReference type="RefSeq" id="WP_167839137.1">
    <property type="nucleotide sequence ID" value="NZ_CP047616.1"/>
</dbReference>
<dbReference type="Proteomes" id="UP000501945">
    <property type="component" value="Chromosome"/>
</dbReference>
<sequence length="172" mass="16914">MDITHETDPKPTGVANPNNSNDASGWIDYTVPKNGYYAVQFRGGDGFGGSNLGGRGGVVEAVYYFTQGTELQYSAGGKAGWIYNGTYNYTGGRSDYSAGGNGTPSATAGADQQGGGGGGASALRLKTSGDVLVVAAGGGGSALQKAYLGNNPRKGGDGGSLNGAGTQAGVGG</sequence>
<evidence type="ECO:0000256" key="3">
    <source>
        <dbReference type="ARBA" id="ARBA00022475"/>
    </source>
</evidence>
<evidence type="ECO:0000256" key="14">
    <source>
        <dbReference type="ARBA" id="ARBA00023170"/>
    </source>
</evidence>
<feature type="domain" description="ALK/LTK-like glycine-rich" evidence="17">
    <location>
        <begin position="33"/>
        <end position="167"/>
    </location>
</feature>
<keyword evidence="4" id="KW-0808">Transferase</keyword>